<feature type="domain" description="BAR" evidence="1">
    <location>
        <begin position="6"/>
        <end position="80"/>
    </location>
</feature>
<dbReference type="GO" id="GO:0005096">
    <property type="term" value="F:GTPase activator activity"/>
    <property type="evidence" value="ECO:0007669"/>
    <property type="project" value="InterPro"/>
</dbReference>
<dbReference type="Gene3D" id="1.20.1270.60">
    <property type="entry name" value="Arfaptin homology (AH) domain/BAR domain"/>
    <property type="match status" value="1"/>
</dbReference>
<dbReference type="PANTHER" id="PTHR12552:SF3">
    <property type="entry name" value="RHO GTPASE-ACTIVATING PROTEIN 42"/>
    <property type="match status" value="1"/>
</dbReference>
<dbReference type="Pfam" id="PF16746">
    <property type="entry name" value="BAR_3"/>
    <property type="match status" value="1"/>
</dbReference>
<evidence type="ECO:0000313" key="2">
    <source>
        <dbReference type="Ensembl" id="ENSCHIP00010023859.1"/>
    </source>
</evidence>
<dbReference type="PANTHER" id="PTHR12552">
    <property type="entry name" value="OLIGOPHRENIN 1"/>
    <property type="match status" value="1"/>
</dbReference>
<dbReference type="Ensembl" id="ENSCHIT00010033812.1">
    <property type="protein sequence ID" value="ENSCHIP00010023859.1"/>
    <property type="gene ID" value="ENSCHIG00010017862.1"/>
</dbReference>
<organism evidence="2">
    <name type="scientific">Capra hircus</name>
    <name type="common">Goat</name>
    <dbReference type="NCBI Taxonomy" id="9925"/>
    <lineage>
        <taxon>Eukaryota</taxon>
        <taxon>Metazoa</taxon>
        <taxon>Chordata</taxon>
        <taxon>Craniata</taxon>
        <taxon>Vertebrata</taxon>
        <taxon>Euteleostomi</taxon>
        <taxon>Mammalia</taxon>
        <taxon>Eutheria</taxon>
        <taxon>Laurasiatheria</taxon>
        <taxon>Artiodactyla</taxon>
        <taxon>Ruminantia</taxon>
        <taxon>Pecora</taxon>
        <taxon>Bovidae</taxon>
        <taxon>Caprinae</taxon>
        <taxon>Capra</taxon>
    </lineage>
</organism>
<accession>A0A8C2R5N2</accession>
<dbReference type="GO" id="GO:0005737">
    <property type="term" value="C:cytoplasm"/>
    <property type="evidence" value="ECO:0007669"/>
    <property type="project" value="InterPro"/>
</dbReference>
<dbReference type="InterPro" id="IPR047234">
    <property type="entry name" value="GRAF_fam"/>
</dbReference>
<dbReference type="InterPro" id="IPR027267">
    <property type="entry name" value="AH/BAR_dom_sf"/>
</dbReference>
<evidence type="ECO:0000259" key="1">
    <source>
        <dbReference type="Pfam" id="PF16746"/>
    </source>
</evidence>
<dbReference type="SUPFAM" id="SSF103657">
    <property type="entry name" value="BAR/IMD domain-like"/>
    <property type="match status" value="1"/>
</dbReference>
<name>A0A8C2R5N2_CAPHI</name>
<proteinExistence type="predicted"/>
<protein>
    <recommendedName>
        <fullName evidence="1">BAR domain-containing protein</fullName>
    </recommendedName>
</protein>
<dbReference type="InterPro" id="IPR004148">
    <property type="entry name" value="BAR_dom"/>
</dbReference>
<reference evidence="2" key="1">
    <citation type="submission" date="2019-03" db="EMBL/GenBank/DDBJ databases">
        <title>Genome sequencing and reference-guided assembly of Black Bengal Goat (Capra hircus).</title>
        <authorList>
            <person name="Siddiki A.Z."/>
            <person name="Baten A."/>
            <person name="Billah M."/>
            <person name="Alam M.A.U."/>
            <person name="Shawrob K.S.M."/>
            <person name="Saha S."/>
            <person name="Chowdhury M."/>
            <person name="Rahman A.H."/>
            <person name="Stear M."/>
            <person name="Miah G."/>
            <person name="Das G.B."/>
            <person name="Hossain M.M."/>
            <person name="Kumkum M."/>
            <person name="Islam M.S."/>
            <person name="Mollah A.M."/>
            <person name="Ahsan A."/>
            <person name="Tusar F."/>
            <person name="Khan M.K.I."/>
        </authorList>
    </citation>
    <scope>NUCLEOTIDE SEQUENCE [LARGE SCALE GENOMIC DNA]</scope>
</reference>
<sequence length="202" mass="22144">MGLPTLEFSDSYLDSPDFRERLQCHEIELERTNKFIKELIKDGSLLIGALRNLSMAVQKFSQSLQDFQFECIGDAETDDEISIVSSPNPAVKGKGSQEEKPKEFLIPRAALACDSHKGPFWRSHLPVRRHAAPAVWFTSYGPCVARPGSCRGPCQAVDALPTPLGTFGTRGVEVAGVRISRGSLRPQVCGGGWLSLTLGRCR</sequence>
<reference evidence="2" key="2">
    <citation type="submission" date="2025-08" db="UniProtKB">
        <authorList>
            <consortium name="Ensembl"/>
        </authorList>
    </citation>
    <scope>IDENTIFICATION</scope>
</reference>
<dbReference type="AlphaFoldDB" id="A0A8C2R5N2"/>